<dbReference type="PANTHER" id="PTHR30258">
    <property type="entry name" value="TYPE II SECRETION SYSTEM PROTEIN GSPE-RELATED"/>
    <property type="match status" value="1"/>
</dbReference>
<comment type="similarity">
    <text evidence="1">Belongs to the GSP E family.</text>
</comment>
<reference evidence="5 6" key="1">
    <citation type="submission" date="2016-04" db="EMBL/GenBank/DDBJ databases">
        <title>ATOL: Assembling a taxonomically balanced genome-scale reconstruction of the evolutionary history of the Enterobacteriaceae.</title>
        <authorList>
            <person name="Plunkett G.III."/>
            <person name="Neeno-Eckwall E.C."/>
            <person name="Glasner J.D."/>
            <person name="Perna N.T."/>
        </authorList>
    </citation>
    <scope>NUCLEOTIDE SEQUENCE [LARGE SCALE GENOMIC DNA]</scope>
    <source>
        <strain evidence="5 6">ATCC 19692</strain>
    </source>
</reference>
<dbReference type="STRING" id="1354337.M983_0895"/>
<dbReference type="PANTHER" id="PTHR30258:SF1">
    <property type="entry name" value="PROTEIN TRANSPORT PROTEIN HOFB HOMOLOG"/>
    <property type="match status" value="1"/>
</dbReference>
<evidence type="ECO:0000313" key="5">
    <source>
        <dbReference type="EMBL" id="OAT34932.1"/>
    </source>
</evidence>
<dbReference type="PROSITE" id="PS00662">
    <property type="entry name" value="T2SP_E"/>
    <property type="match status" value="1"/>
</dbReference>
<keyword evidence="6" id="KW-1185">Reference proteome</keyword>
<feature type="domain" description="Bacterial type II secretion system protein E" evidence="4">
    <location>
        <begin position="206"/>
        <end position="220"/>
    </location>
</feature>
<proteinExistence type="inferred from homology"/>
<dbReference type="EMBL" id="LXEN01000038">
    <property type="protein sequence ID" value="OAT34932.1"/>
    <property type="molecule type" value="Genomic_DNA"/>
</dbReference>
<keyword evidence="3" id="KW-0067">ATP-binding</keyword>
<dbReference type="CDD" id="cd01129">
    <property type="entry name" value="PulE-GspE-like"/>
    <property type="match status" value="1"/>
</dbReference>
<dbReference type="AlphaFoldDB" id="A0A198GBX0"/>
<protein>
    <submittedName>
        <fullName evidence="5">PilB family type IV fimbrial assembly ATPase</fullName>
    </submittedName>
</protein>
<evidence type="ECO:0000256" key="3">
    <source>
        <dbReference type="ARBA" id="ARBA00022840"/>
    </source>
</evidence>
<dbReference type="Gene3D" id="3.30.450.90">
    <property type="match status" value="1"/>
</dbReference>
<evidence type="ECO:0000313" key="6">
    <source>
        <dbReference type="Proteomes" id="UP000094023"/>
    </source>
</evidence>
<comment type="caution">
    <text evidence="5">The sequence shown here is derived from an EMBL/GenBank/DDBJ whole genome shotgun (WGS) entry which is preliminary data.</text>
</comment>
<dbReference type="Proteomes" id="UP000094023">
    <property type="component" value="Unassembled WGS sequence"/>
</dbReference>
<dbReference type="RefSeq" id="WP_066747661.1">
    <property type="nucleotide sequence ID" value="NZ_LXEN01000038.1"/>
</dbReference>
<accession>A0A198GBX0</accession>
<gene>
    <name evidence="5" type="ORF">M983_0895</name>
</gene>
<dbReference type="GO" id="GO:0005524">
    <property type="term" value="F:ATP binding"/>
    <property type="evidence" value="ECO:0007669"/>
    <property type="project" value="UniProtKB-KW"/>
</dbReference>
<sequence>MNTPHTAAEYIEKLLRKSILKRVSDLHFEPQETAFRIRARIDNHLYLFESISHSLCKEIITRLKILANLNIAEKRLPQDGQFNWSHHETAYSIRISTLPTFYGEKVVLRLINNLQQLELSLLGFKPSHLTLLKKYLNASQGMILVTGPTGSGKTLTLYSCLQYLNHDNKNINSIEDPIELPISGINQIQICEQAGISFSILLRALLRQDPDIIMIGEIRDQQTAEIAIKAAQTGHLVLSTLHTNSTRATLMRLINLGIAKDLINTCVNLIISQRLVRCLCIHCKIKAKETRPIYLGDKLINVTYWQAVGCQSCYSGYQGRTAIYDCFELTKQEQPLPYALLQSGIRLIEQGVTSIEELYQVAGEII</sequence>
<dbReference type="GO" id="GO:0005886">
    <property type="term" value="C:plasma membrane"/>
    <property type="evidence" value="ECO:0007669"/>
    <property type="project" value="TreeGrafter"/>
</dbReference>
<evidence type="ECO:0000256" key="2">
    <source>
        <dbReference type="ARBA" id="ARBA00022741"/>
    </source>
</evidence>
<dbReference type="Gene3D" id="3.40.50.300">
    <property type="entry name" value="P-loop containing nucleotide triphosphate hydrolases"/>
    <property type="match status" value="1"/>
</dbReference>
<name>A0A198GBX0_9GAMM</name>
<dbReference type="Pfam" id="PF00437">
    <property type="entry name" value="T2SSE"/>
    <property type="match status" value="1"/>
</dbReference>
<dbReference type="SUPFAM" id="SSF52540">
    <property type="entry name" value="P-loop containing nucleoside triphosphate hydrolases"/>
    <property type="match status" value="1"/>
</dbReference>
<dbReference type="PATRIC" id="fig|1354337.4.peg.912"/>
<dbReference type="InterPro" id="IPR001482">
    <property type="entry name" value="T2SS/T4SS_dom"/>
</dbReference>
<evidence type="ECO:0000259" key="4">
    <source>
        <dbReference type="PROSITE" id="PS00662"/>
    </source>
</evidence>
<dbReference type="GO" id="GO:0016887">
    <property type="term" value="F:ATP hydrolysis activity"/>
    <property type="evidence" value="ECO:0007669"/>
    <property type="project" value="TreeGrafter"/>
</dbReference>
<organism evidence="5 6">
    <name type="scientific">Proteus myxofaciens ATCC 19692</name>
    <dbReference type="NCBI Taxonomy" id="1354337"/>
    <lineage>
        <taxon>Bacteria</taxon>
        <taxon>Pseudomonadati</taxon>
        <taxon>Pseudomonadota</taxon>
        <taxon>Gammaproteobacteria</taxon>
        <taxon>Enterobacterales</taxon>
        <taxon>Morganellaceae</taxon>
        <taxon>Proteus</taxon>
    </lineage>
</organism>
<evidence type="ECO:0000256" key="1">
    <source>
        <dbReference type="ARBA" id="ARBA00006611"/>
    </source>
</evidence>
<dbReference type="OrthoDB" id="9804785at2"/>
<dbReference type="InterPro" id="IPR027417">
    <property type="entry name" value="P-loop_NTPase"/>
</dbReference>
<keyword evidence="2" id="KW-0547">Nucleotide-binding</keyword>